<feature type="transmembrane region" description="Helical" evidence="2">
    <location>
        <begin position="21"/>
        <end position="42"/>
    </location>
</feature>
<dbReference type="Proteomes" id="UP000307440">
    <property type="component" value="Unassembled WGS sequence"/>
</dbReference>
<organism evidence="3 4">
    <name type="scientific">Coprinopsis marcescibilis</name>
    <name type="common">Agaric fungus</name>
    <name type="synonym">Psathyrella marcescibilis</name>
    <dbReference type="NCBI Taxonomy" id="230819"/>
    <lineage>
        <taxon>Eukaryota</taxon>
        <taxon>Fungi</taxon>
        <taxon>Dikarya</taxon>
        <taxon>Basidiomycota</taxon>
        <taxon>Agaricomycotina</taxon>
        <taxon>Agaricomycetes</taxon>
        <taxon>Agaricomycetidae</taxon>
        <taxon>Agaricales</taxon>
        <taxon>Agaricineae</taxon>
        <taxon>Psathyrellaceae</taxon>
        <taxon>Coprinopsis</taxon>
    </lineage>
</organism>
<dbReference type="EMBL" id="ML210365">
    <property type="protein sequence ID" value="TFK18993.1"/>
    <property type="molecule type" value="Genomic_DNA"/>
</dbReference>
<evidence type="ECO:0000313" key="3">
    <source>
        <dbReference type="EMBL" id="TFK18993.1"/>
    </source>
</evidence>
<keyword evidence="2" id="KW-0812">Transmembrane</keyword>
<name>A0A5C3KH01_COPMA</name>
<evidence type="ECO:0000256" key="2">
    <source>
        <dbReference type="SAM" id="Phobius"/>
    </source>
</evidence>
<sequence length="250" mass="27616">MPSLDKPDEADVQAMSHRTKTILRLLYASLALSAITFVTSAINRTEWSSFPACVMAALTFPFVLALRVSTRKELKKSGIVYPTHLSFDSNGLPRPGMYAKPSPLPIYQRPNLIVTYAFTIIWLLIGVADFIALMQVINELWFFYSEGASGMLGRRITPHGIEIVILSKNGTLLYLVVKATEVACIFAQIGLLSWVCDLGNKGEKDGGKEGEEERVDVVSTRSVEIESLDKSASGKEDRAEQKVLEKEAMV</sequence>
<keyword evidence="2" id="KW-1133">Transmembrane helix</keyword>
<keyword evidence="2" id="KW-0472">Membrane</keyword>
<keyword evidence="4" id="KW-1185">Reference proteome</keyword>
<accession>A0A5C3KH01</accession>
<gene>
    <name evidence="3" type="ORF">FA15DRAFT_674815</name>
</gene>
<proteinExistence type="predicted"/>
<feature type="transmembrane region" description="Helical" evidence="2">
    <location>
        <begin position="113"/>
        <end position="137"/>
    </location>
</feature>
<protein>
    <submittedName>
        <fullName evidence="3">Uncharacterized protein</fullName>
    </submittedName>
</protein>
<dbReference type="AlphaFoldDB" id="A0A5C3KH01"/>
<reference evidence="3 4" key="1">
    <citation type="journal article" date="2019" name="Nat. Ecol. Evol.">
        <title>Megaphylogeny resolves global patterns of mushroom evolution.</title>
        <authorList>
            <person name="Varga T."/>
            <person name="Krizsan K."/>
            <person name="Foldi C."/>
            <person name="Dima B."/>
            <person name="Sanchez-Garcia M."/>
            <person name="Sanchez-Ramirez S."/>
            <person name="Szollosi G.J."/>
            <person name="Szarkandi J.G."/>
            <person name="Papp V."/>
            <person name="Albert L."/>
            <person name="Andreopoulos W."/>
            <person name="Angelini C."/>
            <person name="Antonin V."/>
            <person name="Barry K.W."/>
            <person name="Bougher N.L."/>
            <person name="Buchanan P."/>
            <person name="Buyck B."/>
            <person name="Bense V."/>
            <person name="Catcheside P."/>
            <person name="Chovatia M."/>
            <person name="Cooper J."/>
            <person name="Damon W."/>
            <person name="Desjardin D."/>
            <person name="Finy P."/>
            <person name="Geml J."/>
            <person name="Haridas S."/>
            <person name="Hughes K."/>
            <person name="Justo A."/>
            <person name="Karasinski D."/>
            <person name="Kautmanova I."/>
            <person name="Kiss B."/>
            <person name="Kocsube S."/>
            <person name="Kotiranta H."/>
            <person name="LaButti K.M."/>
            <person name="Lechner B.E."/>
            <person name="Liimatainen K."/>
            <person name="Lipzen A."/>
            <person name="Lukacs Z."/>
            <person name="Mihaltcheva S."/>
            <person name="Morgado L.N."/>
            <person name="Niskanen T."/>
            <person name="Noordeloos M.E."/>
            <person name="Ohm R.A."/>
            <person name="Ortiz-Santana B."/>
            <person name="Ovrebo C."/>
            <person name="Racz N."/>
            <person name="Riley R."/>
            <person name="Savchenko A."/>
            <person name="Shiryaev A."/>
            <person name="Soop K."/>
            <person name="Spirin V."/>
            <person name="Szebenyi C."/>
            <person name="Tomsovsky M."/>
            <person name="Tulloss R.E."/>
            <person name="Uehling J."/>
            <person name="Grigoriev I.V."/>
            <person name="Vagvolgyi C."/>
            <person name="Papp T."/>
            <person name="Martin F.M."/>
            <person name="Miettinen O."/>
            <person name="Hibbett D.S."/>
            <person name="Nagy L.G."/>
        </authorList>
    </citation>
    <scope>NUCLEOTIDE SEQUENCE [LARGE SCALE GENOMIC DNA]</scope>
    <source>
        <strain evidence="3 4">CBS 121175</strain>
    </source>
</reference>
<evidence type="ECO:0000313" key="4">
    <source>
        <dbReference type="Proteomes" id="UP000307440"/>
    </source>
</evidence>
<feature type="transmembrane region" description="Helical" evidence="2">
    <location>
        <begin position="48"/>
        <end position="66"/>
    </location>
</feature>
<evidence type="ECO:0000256" key="1">
    <source>
        <dbReference type="SAM" id="MobiDB-lite"/>
    </source>
</evidence>
<feature type="region of interest" description="Disordered" evidence="1">
    <location>
        <begin position="226"/>
        <end position="250"/>
    </location>
</feature>